<protein>
    <recommendedName>
        <fullName evidence="5">Glycosyltransferase 2-like domain-containing protein</fullName>
    </recommendedName>
</protein>
<evidence type="ECO:0000313" key="7">
    <source>
        <dbReference type="Proteomes" id="UP000561726"/>
    </source>
</evidence>
<dbReference type="SUPFAM" id="SSF53448">
    <property type="entry name" value="Nucleotide-diphospho-sugar transferases"/>
    <property type="match status" value="1"/>
</dbReference>
<dbReference type="GO" id="GO:0016757">
    <property type="term" value="F:glycosyltransferase activity"/>
    <property type="evidence" value="ECO:0007669"/>
    <property type="project" value="UniProtKB-KW"/>
</dbReference>
<reference evidence="6 7" key="1">
    <citation type="submission" date="2020-08" db="EMBL/GenBank/DDBJ databases">
        <title>Sequencing the genomes of 1000 actinobacteria strains.</title>
        <authorList>
            <person name="Klenk H.-P."/>
        </authorList>
    </citation>
    <scope>NUCLEOTIDE SEQUENCE [LARGE SCALE GENOMIC DNA]</scope>
    <source>
        <strain evidence="6 7">DSM 21065</strain>
    </source>
</reference>
<evidence type="ECO:0000256" key="2">
    <source>
        <dbReference type="ARBA" id="ARBA00006739"/>
    </source>
</evidence>
<comment type="similarity">
    <text evidence="2">Belongs to the glycosyltransferase 2 family.</text>
</comment>
<gene>
    <name evidence="6" type="ORF">BJ997_003349</name>
</gene>
<dbReference type="InterPro" id="IPR001173">
    <property type="entry name" value="Glyco_trans_2-like"/>
</dbReference>
<dbReference type="RefSeq" id="WP_052542633.1">
    <property type="nucleotide sequence ID" value="NZ_JACHBQ010000001.1"/>
</dbReference>
<comment type="caution">
    <text evidence="6">The sequence shown here is derived from an EMBL/GenBank/DDBJ whole genome shotgun (WGS) entry which is preliminary data.</text>
</comment>
<evidence type="ECO:0000259" key="5">
    <source>
        <dbReference type="Pfam" id="PF00535"/>
    </source>
</evidence>
<dbReference type="PANTHER" id="PTHR43179">
    <property type="entry name" value="RHAMNOSYLTRANSFERASE WBBL"/>
    <property type="match status" value="1"/>
</dbReference>
<keyword evidence="3" id="KW-0328">Glycosyltransferase</keyword>
<comment type="pathway">
    <text evidence="1">Cell wall biogenesis; cell wall polysaccharide biosynthesis.</text>
</comment>
<evidence type="ECO:0000256" key="4">
    <source>
        <dbReference type="ARBA" id="ARBA00022679"/>
    </source>
</evidence>
<evidence type="ECO:0000256" key="1">
    <source>
        <dbReference type="ARBA" id="ARBA00004776"/>
    </source>
</evidence>
<dbReference type="Gene3D" id="3.90.550.10">
    <property type="entry name" value="Spore Coat Polysaccharide Biosynthesis Protein SpsA, Chain A"/>
    <property type="match status" value="1"/>
</dbReference>
<dbReference type="Proteomes" id="UP000561726">
    <property type="component" value="Unassembled WGS sequence"/>
</dbReference>
<proteinExistence type="inferred from homology"/>
<dbReference type="EMBL" id="JACHBQ010000001">
    <property type="protein sequence ID" value="MBB5642801.1"/>
    <property type="molecule type" value="Genomic_DNA"/>
</dbReference>
<accession>A0A7W9E543</accession>
<dbReference type="OrthoDB" id="3180470at2"/>
<organism evidence="6 7">
    <name type="scientific">Cryobacterium roopkundense</name>
    <dbReference type="NCBI Taxonomy" id="1001240"/>
    <lineage>
        <taxon>Bacteria</taxon>
        <taxon>Bacillati</taxon>
        <taxon>Actinomycetota</taxon>
        <taxon>Actinomycetes</taxon>
        <taxon>Micrococcales</taxon>
        <taxon>Microbacteriaceae</taxon>
        <taxon>Cryobacterium</taxon>
    </lineage>
</organism>
<dbReference type="Pfam" id="PF00535">
    <property type="entry name" value="Glycos_transf_2"/>
    <property type="match status" value="1"/>
</dbReference>
<dbReference type="InterPro" id="IPR029044">
    <property type="entry name" value="Nucleotide-diphossugar_trans"/>
</dbReference>
<dbReference type="PANTHER" id="PTHR43179:SF12">
    <property type="entry name" value="GALACTOFURANOSYLTRANSFERASE GLFT2"/>
    <property type="match status" value="1"/>
</dbReference>
<name>A0A7W9E543_9MICO</name>
<dbReference type="CDD" id="cd00761">
    <property type="entry name" value="Glyco_tranf_GTA_type"/>
    <property type="match status" value="1"/>
</dbReference>
<feature type="domain" description="Glycosyltransferase 2-like" evidence="5">
    <location>
        <begin position="20"/>
        <end position="176"/>
    </location>
</feature>
<sequence>MTDTDGVASANVAVPRLRLTVAVVTYRRPTELARALPVILDHVRALNALPEGALDADVIVVDNDAAATAQPVARALDSPLVRYVVEPLPGIAAARNRALDETLGSDLLVFIDDDEQPRDGWLAHLVATWRTTRAAAVSGRVISEFADALDPWVAAGDFFRRRSLETGTEIRVAAAGNLLLDLHQIRELGVRFDSSLGLSGGEDTLFSRELHRRAGRIVWCEESAATDFVPPARTTRRWVLRRAWSHGNTESVIDLYLAGSASRRLAARFSGTAQGLVRMIGGGGRYVLGVLTRSLRHQARGLRAACRGTGMVSGAFGVVYEEYGRTKA</sequence>
<keyword evidence="4" id="KW-0808">Transferase</keyword>
<evidence type="ECO:0000256" key="3">
    <source>
        <dbReference type="ARBA" id="ARBA00022676"/>
    </source>
</evidence>
<evidence type="ECO:0000313" key="6">
    <source>
        <dbReference type="EMBL" id="MBB5642801.1"/>
    </source>
</evidence>
<dbReference type="AlphaFoldDB" id="A0A7W9E543"/>